<dbReference type="AlphaFoldDB" id="A0A7K3WMA0"/>
<reference evidence="2 3" key="1">
    <citation type="submission" date="2020-02" db="EMBL/GenBank/DDBJ databases">
        <title>Out from the shadows clarifying the taxonomy of the family Cryomorphaceae and related taxa by utilizing the GTDB taxonomic framework.</title>
        <authorList>
            <person name="Bowman J.P."/>
        </authorList>
    </citation>
    <scope>NUCLEOTIDE SEQUENCE [LARGE SCALE GENOMIC DNA]</scope>
    <source>
        <strain evidence="2 3">QSSC 1-22</strain>
    </source>
</reference>
<gene>
    <name evidence="2" type="ORF">G3O08_01315</name>
</gene>
<sequence length="93" mass="11315">MEYYVYILYSKSIDRYYVGKSENPNKRFLYHNSEHNKIWTKRGKPWTLEKIISFENSTQASKVELFIKKQKSIKFIQKIIKDGWNDLFSKNQN</sequence>
<accession>A0A7K3WMA0</accession>
<feature type="domain" description="GIY-YIG" evidence="1">
    <location>
        <begin position="1"/>
        <end position="77"/>
    </location>
</feature>
<comment type="caution">
    <text evidence="2">The sequence shown here is derived from an EMBL/GenBank/DDBJ whole genome shotgun (WGS) entry which is preliminary data.</text>
</comment>
<protein>
    <submittedName>
        <fullName evidence="2">GIY-YIG nuclease family protein</fullName>
    </submittedName>
</protein>
<evidence type="ECO:0000313" key="2">
    <source>
        <dbReference type="EMBL" id="NEN22141.1"/>
    </source>
</evidence>
<keyword evidence="3" id="KW-1185">Reference proteome</keyword>
<dbReference type="Pfam" id="PF01541">
    <property type="entry name" value="GIY-YIG"/>
    <property type="match status" value="1"/>
</dbReference>
<dbReference type="RefSeq" id="WP_163282853.1">
    <property type="nucleotide sequence ID" value="NZ_JAAGVY010000001.1"/>
</dbReference>
<evidence type="ECO:0000259" key="1">
    <source>
        <dbReference type="PROSITE" id="PS50164"/>
    </source>
</evidence>
<dbReference type="Proteomes" id="UP000486602">
    <property type="component" value="Unassembled WGS sequence"/>
</dbReference>
<organism evidence="2 3">
    <name type="scientific">Cryomorpha ignava</name>
    <dbReference type="NCBI Taxonomy" id="101383"/>
    <lineage>
        <taxon>Bacteria</taxon>
        <taxon>Pseudomonadati</taxon>
        <taxon>Bacteroidota</taxon>
        <taxon>Flavobacteriia</taxon>
        <taxon>Flavobacteriales</taxon>
        <taxon>Cryomorphaceae</taxon>
        <taxon>Cryomorpha</taxon>
    </lineage>
</organism>
<proteinExistence type="predicted"/>
<evidence type="ECO:0000313" key="3">
    <source>
        <dbReference type="Proteomes" id="UP000486602"/>
    </source>
</evidence>
<dbReference type="EMBL" id="JAAGVY010000001">
    <property type="protein sequence ID" value="NEN22141.1"/>
    <property type="molecule type" value="Genomic_DNA"/>
</dbReference>
<dbReference type="InterPro" id="IPR035901">
    <property type="entry name" value="GIY-YIG_endonuc_sf"/>
</dbReference>
<dbReference type="InterPro" id="IPR000305">
    <property type="entry name" value="GIY-YIG_endonuc"/>
</dbReference>
<dbReference type="SUPFAM" id="SSF82771">
    <property type="entry name" value="GIY-YIG endonuclease"/>
    <property type="match status" value="1"/>
</dbReference>
<dbReference type="PROSITE" id="PS50164">
    <property type="entry name" value="GIY_YIG"/>
    <property type="match status" value="1"/>
</dbReference>
<dbReference type="Gene3D" id="3.40.1440.10">
    <property type="entry name" value="GIY-YIG endonuclease"/>
    <property type="match status" value="1"/>
</dbReference>
<name>A0A7K3WMA0_9FLAO</name>